<feature type="compositionally biased region" description="Low complexity" evidence="4">
    <location>
        <begin position="16"/>
        <end position="35"/>
    </location>
</feature>
<reference evidence="6" key="2">
    <citation type="submission" date="2025-08" db="UniProtKB">
        <authorList>
            <consortium name="RefSeq"/>
        </authorList>
    </citation>
    <scope>IDENTIFICATION</scope>
    <source>
        <tissue evidence="6">Whole plant</tissue>
    </source>
</reference>
<dbReference type="Proteomes" id="UP000515211">
    <property type="component" value="Chromosome 7"/>
</dbReference>
<keyword evidence="2" id="KW-0677">Repeat</keyword>
<accession>A0A9C6WN10</accession>
<sequence>MSERLRRFSSSPSPPTHTLSSSSSSSASQPSNSSPIDHSYIARILSRTDWALLLKHEFSKNKVSLLNPRFVVSIFQNKYNPLHSIRFYTWVSAANPSLANNQTLHRVLGNTLYRTGPVVLSADLIKDVSDSGFRVSEELLCVLFWSWDRLGLAIYCGDVFGQISFLGISPRTMLYNALIDALVKSNSIYQAYLRFQQMLADNCTPDRITYNILIHGVCQKGVVDEAL</sequence>
<feature type="repeat" description="PPR" evidence="3">
    <location>
        <begin position="171"/>
        <end position="205"/>
    </location>
</feature>
<dbReference type="RefSeq" id="XP_052107808.1">
    <property type="nucleotide sequence ID" value="XM_052251848.1"/>
</dbReference>
<dbReference type="NCBIfam" id="TIGR00756">
    <property type="entry name" value="PPR"/>
    <property type="match status" value="1"/>
</dbReference>
<gene>
    <name evidence="6" type="primary">LOC127739635</name>
</gene>
<evidence type="ECO:0000256" key="3">
    <source>
        <dbReference type="PROSITE-ProRule" id="PRU00708"/>
    </source>
</evidence>
<protein>
    <submittedName>
        <fullName evidence="6">Pentatricopeptide repeat-containing protein At3g16890, mitochondrial</fullName>
    </submittedName>
</protein>
<evidence type="ECO:0000313" key="5">
    <source>
        <dbReference type="Proteomes" id="UP000515211"/>
    </source>
</evidence>
<dbReference type="AlphaFoldDB" id="A0A9C6WN10"/>
<dbReference type="InterPro" id="IPR051240">
    <property type="entry name" value="Mito_RNA-Proc/Resp"/>
</dbReference>
<proteinExistence type="inferred from homology"/>
<feature type="repeat" description="PPR" evidence="3">
    <location>
        <begin position="206"/>
        <end position="227"/>
    </location>
</feature>
<reference evidence="5" key="1">
    <citation type="journal article" date="2016" name="Nat. Genet.">
        <title>The genome sequences of Arachis duranensis and Arachis ipaensis, the diploid ancestors of cultivated peanut.</title>
        <authorList>
            <person name="Bertioli D.J."/>
            <person name="Cannon S.B."/>
            <person name="Froenicke L."/>
            <person name="Huang G."/>
            <person name="Farmer A.D."/>
            <person name="Cannon E.K."/>
            <person name="Liu X."/>
            <person name="Gao D."/>
            <person name="Clevenger J."/>
            <person name="Dash S."/>
            <person name="Ren L."/>
            <person name="Moretzsohn M.C."/>
            <person name="Shirasawa K."/>
            <person name="Huang W."/>
            <person name="Vidigal B."/>
            <person name="Abernathy B."/>
            <person name="Chu Y."/>
            <person name="Niederhuth C.E."/>
            <person name="Umale P."/>
            <person name="Araujo A.C."/>
            <person name="Kozik A."/>
            <person name="Kim K.D."/>
            <person name="Burow M.D."/>
            <person name="Varshney R.K."/>
            <person name="Wang X."/>
            <person name="Zhang X."/>
            <person name="Barkley N."/>
            <person name="Guimaraes P.M."/>
            <person name="Isobe S."/>
            <person name="Guo B."/>
            <person name="Liao B."/>
            <person name="Stalker H.T."/>
            <person name="Schmitz R.J."/>
            <person name="Scheffler B.E."/>
            <person name="Leal-Bertioli S.C."/>
            <person name="Xun X."/>
            <person name="Jackson S.A."/>
            <person name="Michelmore R."/>
            <person name="Ozias-Akins P."/>
        </authorList>
    </citation>
    <scope>NUCLEOTIDE SEQUENCE [LARGE SCALE GENOMIC DNA]</scope>
    <source>
        <strain evidence="5">cv. V14167</strain>
    </source>
</reference>
<dbReference type="Pfam" id="PF13041">
    <property type="entry name" value="PPR_2"/>
    <property type="match status" value="1"/>
</dbReference>
<keyword evidence="5" id="KW-1185">Reference proteome</keyword>
<name>A0A9C6WN10_ARADU</name>
<organism evidence="5 6">
    <name type="scientific">Arachis duranensis</name>
    <name type="common">Wild peanut</name>
    <dbReference type="NCBI Taxonomy" id="130453"/>
    <lineage>
        <taxon>Eukaryota</taxon>
        <taxon>Viridiplantae</taxon>
        <taxon>Streptophyta</taxon>
        <taxon>Embryophyta</taxon>
        <taxon>Tracheophyta</taxon>
        <taxon>Spermatophyta</taxon>
        <taxon>Magnoliopsida</taxon>
        <taxon>eudicotyledons</taxon>
        <taxon>Gunneridae</taxon>
        <taxon>Pentapetalae</taxon>
        <taxon>rosids</taxon>
        <taxon>fabids</taxon>
        <taxon>Fabales</taxon>
        <taxon>Fabaceae</taxon>
        <taxon>Papilionoideae</taxon>
        <taxon>50 kb inversion clade</taxon>
        <taxon>dalbergioids sensu lato</taxon>
        <taxon>Dalbergieae</taxon>
        <taxon>Pterocarpus clade</taxon>
        <taxon>Arachis</taxon>
    </lineage>
</organism>
<dbReference type="GeneID" id="127739635"/>
<evidence type="ECO:0000313" key="6">
    <source>
        <dbReference type="RefSeq" id="XP_052107808.1"/>
    </source>
</evidence>
<dbReference type="PROSITE" id="PS51375">
    <property type="entry name" value="PPR"/>
    <property type="match status" value="2"/>
</dbReference>
<feature type="region of interest" description="Disordered" evidence="4">
    <location>
        <begin position="1"/>
        <end position="35"/>
    </location>
</feature>
<dbReference type="GO" id="GO:0003729">
    <property type="term" value="F:mRNA binding"/>
    <property type="evidence" value="ECO:0007669"/>
    <property type="project" value="TreeGrafter"/>
</dbReference>
<evidence type="ECO:0000256" key="1">
    <source>
        <dbReference type="ARBA" id="ARBA00007626"/>
    </source>
</evidence>
<dbReference type="PANTHER" id="PTHR47933">
    <property type="entry name" value="PENTATRICOPEPTIDE REPEAT-CONTAINING PROTEIN 1, MITOCHONDRIAL"/>
    <property type="match status" value="1"/>
</dbReference>
<comment type="similarity">
    <text evidence="1">Belongs to the PPR family. P subfamily.</text>
</comment>
<dbReference type="InterPro" id="IPR002885">
    <property type="entry name" value="PPR_rpt"/>
</dbReference>
<dbReference type="PANTHER" id="PTHR47933:SF59">
    <property type="entry name" value="SAP DOMAIN-CONTAINING PROTEIN"/>
    <property type="match status" value="1"/>
</dbReference>
<evidence type="ECO:0000256" key="2">
    <source>
        <dbReference type="ARBA" id="ARBA00022737"/>
    </source>
</evidence>
<dbReference type="InterPro" id="IPR011990">
    <property type="entry name" value="TPR-like_helical_dom_sf"/>
</dbReference>
<evidence type="ECO:0000256" key="4">
    <source>
        <dbReference type="SAM" id="MobiDB-lite"/>
    </source>
</evidence>
<dbReference type="Gene3D" id="1.25.40.10">
    <property type="entry name" value="Tetratricopeptide repeat domain"/>
    <property type="match status" value="1"/>
</dbReference>
<dbReference type="KEGG" id="adu:127739635"/>